<evidence type="ECO:0000313" key="3">
    <source>
        <dbReference type="Proteomes" id="UP001377804"/>
    </source>
</evidence>
<gene>
    <name evidence="2" type="ORF">R4Y45_03355</name>
</gene>
<comment type="caution">
    <text evidence="2">The sequence shown here is derived from an EMBL/GenBank/DDBJ whole genome shotgun (WGS) entry which is preliminary data.</text>
</comment>
<evidence type="ECO:0000256" key="1">
    <source>
        <dbReference type="SAM" id="Phobius"/>
    </source>
</evidence>
<protein>
    <recommendedName>
        <fullName evidence="4">SdpI family protein</fullName>
    </recommendedName>
</protein>
<accession>A0ABU8SFW0</accession>
<reference evidence="2 3" key="1">
    <citation type="submission" date="2023-10" db="EMBL/GenBank/DDBJ databases">
        <title>Holzapfeliella saturejae sp. nov. isolated from Satureja montana flowers.</title>
        <authorList>
            <person name="Alcantara C."/>
            <person name="Zuniga M."/>
            <person name="Landete J.M."/>
            <person name="Monedero V."/>
        </authorList>
    </citation>
    <scope>NUCLEOTIDE SEQUENCE [LARGE SCALE GENOMIC DNA]</scope>
    <source>
        <strain evidence="2 3">He02</strain>
    </source>
</reference>
<dbReference type="EMBL" id="JAWMWG010000001">
    <property type="protein sequence ID" value="MEJ6348264.1"/>
    <property type="molecule type" value="Genomic_DNA"/>
</dbReference>
<keyword evidence="1" id="KW-0812">Transmembrane</keyword>
<dbReference type="Proteomes" id="UP001377804">
    <property type="component" value="Unassembled WGS sequence"/>
</dbReference>
<feature type="transmembrane region" description="Helical" evidence="1">
    <location>
        <begin position="6"/>
        <end position="22"/>
    </location>
</feature>
<feature type="transmembrane region" description="Helical" evidence="1">
    <location>
        <begin position="77"/>
        <end position="95"/>
    </location>
</feature>
<keyword evidence="1" id="KW-1133">Transmembrane helix</keyword>
<keyword evidence="1" id="KW-0472">Membrane</keyword>
<keyword evidence="3" id="KW-1185">Reference proteome</keyword>
<evidence type="ECO:0000313" key="2">
    <source>
        <dbReference type="EMBL" id="MEJ6348264.1"/>
    </source>
</evidence>
<organism evidence="2 3">
    <name type="scientific">Holzapfeliella saturejae</name>
    <dbReference type="NCBI Taxonomy" id="3082953"/>
    <lineage>
        <taxon>Bacteria</taxon>
        <taxon>Bacillati</taxon>
        <taxon>Bacillota</taxon>
        <taxon>Bacilli</taxon>
        <taxon>Lactobacillales</taxon>
        <taxon>Lactobacillaceae</taxon>
        <taxon>Holzapfeliella</taxon>
    </lineage>
</organism>
<sequence length="133" mass="15948">MIYIYMGCLLVLMSLISFLMRYQKPGFLFGYRSYFSKMNDKFEQKAQTIYRRTCLIVGSIQIVLGSVIKWLNWDHYFLIWLLTFYLSIIFVYAITETRLRKLLVKNGIVSKEEIKKYDNTHQTKEKVKGFKDL</sequence>
<evidence type="ECO:0008006" key="4">
    <source>
        <dbReference type="Google" id="ProtNLM"/>
    </source>
</evidence>
<proteinExistence type="predicted"/>
<name>A0ABU8SFW0_9LACO</name>
<dbReference type="RefSeq" id="WP_339969277.1">
    <property type="nucleotide sequence ID" value="NZ_JAWMWG010000001.1"/>
</dbReference>